<dbReference type="GO" id="GO:0003677">
    <property type="term" value="F:DNA binding"/>
    <property type="evidence" value="ECO:0007669"/>
    <property type="project" value="UniProtKB-KW"/>
</dbReference>
<dbReference type="InterPro" id="IPR011006">
    <property type="entry name" value="CheY-like_superfamily"/>
</dbReference>
<protein>
    <submittedName>
        <fullName evidence="4">DNA-binding response regulator</fullName>
    </submittedName>
</protein>
<reference evidence="4 5" key="1">
    <citation type="submission" date="2018-10" db="EMBL/GenBank/DDBJ databases">
        <title>Isolation of pseudouridimycin from Streptomyces albus DSM 40763.</title>
        <authorList>
            <person name="Rosenqvist P."/>
            <person name="Metsae-Ketelae M."/>
            <person name="Virta P."/>
        </authorList>
    </citation>
    <scope>NUCLEOTIDE SEQUENCE [LARGE SCALE GENOMIC DNA]</scope>
    <source>
        <strain evidence="4 5">DSM 40763</strain>
    </source>
</reference>
<gene>
    <name evidence="4" type="ORF">D8771_34910</name>
</gene>
<proteinExistence type="predicted"/>
<dbReference type="AlphaFoldDB" id="A0A8H1QJJ2"/>
<evidence type="ECO:0000256" key="1">
    <source>
        <dbReference type="PROSITE-ProRule" id="PRU00169"/>
    </source>
</evidence>
<name>A0A8H1QJJ2_9ACTN</name>
<dbReference type="Pfam" id="PF00072">
    <property type="entry name" value="Response_reg"/>
    <property type="match status" value="1"/>
</dbReference>
<dbReference type="Gene3D" id="3.40.50.2300">
    <property type="match status" value="1"/>
</dbReference>
<dbReference type="EMBL" id="RCIY01000120">
    <property type="protein sequence ID" value="TGG74782.1"/>
    <property type="molecule type" value="Genomic_DNA"/>
</dbReference>
<dbReference type="PROSITE" id="PS50110">
    <property type="entry name" value="RESPONSE_REGULATORY"/>
    <property type="match status" value="1"/>
</dbReference>
<evidence type="ECO:0000256" key="2">
    <source>
        <dbReference type="SAM" id="MobiDB-lite"/>
    </source>
</evidence>
<organism evidence="4 5">
    <name type="scientific">Streptomyces albus</name>
    <dbReference type="NCBI Taxonomy" id="1888"/>
    <lineage>
        <taxon>Bacteria</taxon>
        <taxon>Bacillati</taxon>
        <taxon>Actinomycetota</taxon>
        <taxon>Actinomycetes</taxon>
        <taxon>Kitasatosporales</taxon>
        <taxon>Streptomycetaceae</taxon>
        <taxon>Streptomyces</taxon>
    </lineage>
</organism>
<sequence length="207" mass="22054">MITTATLEPAHVTRTTVLIAGDHPIYRSGLHILLDGVESFHVVGESGTGSDAVAMAHTLRPQVVVMDIVLPGQSIADVISPITGCCPETAVLIISPLDDQEALLSAMRAGARGYLLNGARWQDLVLAVEMVRAGGLVFDSCASDWVIEHLSRPLSPMPRSAEPERGRRDVLELVPGRRDGVSGQAGDRLPGARCAPPRAAARRMTRL</sequence>
<dbReference type="Proteomes" id="UP000298111">
    <property type="component" value="Unassembled WGS sequence"/>
</dbReference>
<dbReference type="PANTHER" id="PTHR45566:SF2">
    <property type="entry name" value="NARL SUBFAMILY"/>
    <property type="match status" value="1"/>
</dbReference>
<evidence type="ECO:0000259" key="3">
    <source>
        <dbReference type="PROSITE" id="PS50110"/>
    </source>
</evidence>
<dbReference type="GeneID" id="75185551"/>
<dbReference type="InterPro" id="IPR051015">
    <property type="entry name" value="EvgA-like"/>
</dbReference>
<dbReference type="InterPro" id="IPR001789">
    <property type="entry name" value="Sig_transdc_resp-reg_receiver"/>
</dbReference>
<dbReference type="PANTHER" id="PTHR45566">
    <property type="entry name" value="HTH-TYPE TRANSCRIPTIONAL REGULATOR YHJB-RELATED"/>
    <property type="match status" value="1"/>
</dbReference>
<dbReference type="SMART" id="SM00448">
    <property type="entry name" value="REC"/>
    <property type="match status" value="1"/>
</dbReference>
<dbReference type="CDD" id="cd17535">
    <property type="entry name" value="REC_NarL-like"/>
    <property type="match status" value="1"/>
</dbReference>
<comment type="caution">
    <text evidence="4">The sequence shown here is derived from an EMBL/GenBank/DDBJ whole genome shotgun (WGS) entry which is preliminary data.</text>
</comment>
<dbReference type="SUPFAM" id="SSF52172">
    <property type="entry name" value="CheY-like"/>
    <property type="match status" value="1"/>
</dbReference>
<evidence type="ECO:0000313" key="4">
    <source>
        <dbReference type="EMBL" id="TGG74782.1"/>
    </source>
</evidence>
<keyword evidence="1" id="KW-0597">Phosphoprotein</keyword>
<feature type="modified residue" description="4-aspartylphosphate" evidence="1">
    <location>
        <position position="67"/>
    </location>
</feature>
<evidence type="ECO:0000313" key="5">
    <source>
        <dbReference type="Proteomes" id="UP000298111"/>
    </source>
</evidence>
<dbReference type="RefSeq" id="WP_016467107.1">
    <property type="nucleotide sequence ID" value="NZ_BBQG01000010.1"/>
</dbReference>
<feature type="region of interest" description="Disordered" evidence="2">
    <location>
        <begin position="174"/>
        <end position="207"/>
    </location>
</feature>
<feature type="domain" description="Response regulatory" evidence="3">
    <location>
        <begin position="16"/>
        <end position="132"/>
    </location>
</feature>
<accession>A0A8H1QJJ2</accession>
<dbReference type="InterPro" id="IPR058245">
    <property type="entry name" value="NreC/VraR/RcsB-like_REC"/>
</dbReference>
<dbReference type="GO" id="GO:0000160">
    <property type="term" value="P:phosphorelay signal transduction system"/>
    <property type="evidence" value="ECO:0007669"/>
    <property type="project" value="InterPro"/>
</dbReference>
<feature type="compositionally biased region" description="Low complexity" evidence="2">
    <location>
        <begin position="188"/>
        <end position="199"/>
    </location>
</feature>
<keyword evidence="4" id="KW-0238">DNA-binding</keyword>